<dbReference type="EMBL" id="FNDS01000009">
    <property type="protein sequence ID" value="SDI42498.1"/>
    <property type="molecule type" value="Genomic_DNA"/>
</dbReference>
<dbReference type="InterPro" id="IPR011836">
    <property type="entry name" value="YhdP"/>
</dbReference>
<evidence type="ECO:0000313" key="2">
    <source>
        <dbReference type="EMBL" id="SDI42498.1"/>
    </source>
</evidence>
<evidence type="ECO:0000313" key="3">
    <source>
        <dbReference type="Proteomes" id="UP000199636"/>
    </source>
</evidence>
<proteinExistence type="predicted"/>
<dbReference type="PANTHER" id="PTHR38690">
    <property type="entry name" value="PROTEASE-RELATED"/>
    <property type="match status" value="1"/>
</dbReference>
<name>A0A1G8KGH3_9PSED</name>
<organism evidence="2 3">
    <name type="scientific">Pseudomonas panipatensis</name>
    <dbReference type="NCBI Taxonomy" id="428992"/>
    <lineage>
        <taxon>Bacteria</taxon>
        <taxon>Pseudomonadati</taxon>
        <taxon>Pseudomonadota</taxon>
        <taxon>Gammaproteobacteria</taxon>
        <taxon>Pseudomonadales</taxon>
        <taxon>Pseudomonadaceae</taxon>
        <taxon>Pseudomonas</taxon>
    </lineage>
</organism>
<dbReference type="PANTHER" id="PTHR38690:SF1">
    <property type="entry name" value="PROTEASE"/>
    <property type="match status" value="1"/>
</dbReference>
<protein>
    <submittedName>
        <fullName evidence="2">TIGR02099 family protein</fullName>
    </submittedName>
</protein>
<accession>A0A1G8KGH3</accession>
<dbReference type="NCBIfam" id="TIGR02099">
    <property type="entry name" value="YhdP family protein"/>
    <property type="match status" value="1"/>
</dbReference>
<evidence type="ECO:0000259" key="1">
    <source>
        <dbReference type="Pfam" id="PF13116"/>
    </source>
</evidence>
<feature type="domain" description="YhdP central" evidence="1">
    <location>
        <begin position="8"/>
        <end position="1264"/>
    </location>
</feature>
<reference evidence="3" key="1">
    <citation type="submission" date="2016-10" db="EMBL/GenBank/DDBJ databases">
        <authorList>
            <person name="Varghese N."/>
            <person name="Submissions S."/>
        </authorList>
    </citation>
    <scope>NUCLEOTIDE SEQUENCE [LARGE SCALE GENOMIC DNA]</scope>
    <source>
        <strain evidence="3">CCM 7469</strain>
    </source>
</reference>
<keyword evidence="3" id="KW-1185">Reference proteome</keyword>
<dbReference type="AlphaFoldDB" id="A0A1G8KGH3"/>
<sequence>MQRFGRLLATALRGLLGLCCLVLVLLALYVSLGRQLVPLVAEYREQLVEQASAKLGLPVSVGALDGHWRGFGPVIEVHDIQIGEGPGALRLERVRLTPDVFGSLMARQPRVDALEFAGLHLRFREGEDGQWQVEGLPQPSQASDPRQLIDLLLTPGRLSLLDSQITFLPRDMQPQTLSYLSLTLHNGVFGQRLDGRVNLPDGQPLSLRVDGRVNRDDWQRSSLDAYLSLPQSDWAKWLPPRLTQSWRVVQAKAGGEVWLRVEQGVAQNAVLRLNAPQIQAAYDGREPVSIGDLGVGLYLSREGDDLRLRVADLAANFGNTRWGEAELELLRHSGDDEHWQLRADRLDLAPLVPLIESLAPLPDAAVAWLGGLKPSGVLHNLNLDYWPQRQGVQRLTYASNLEKVGVSAYREVPAVANVDGTFSGNLGGGQLDASAQDFMLHLAMLFPEPWRFRKANARLFWSWDDQAFTLGSHLMQVEGDVGRLGGDMLIRLMHDSSKESYMDLRVGLRDGDGRFTPLFLPTVLPEMSQDLAHWLSTAIKGGRVEQGYFQWQGSLQKGAAPEAHVMSLYFKVHDGELDYQPGWPALSQAEGEVLVQNNDVRIHAQSGRILQSQVRDVSVDIPAVPHGEVSHLLIDGTVDSNLADGLKILQDSPLGVQQAFAGWSGEGPLQGHLKLDIPLAKAQANKTRAVVDFATENARLKISKPLLELSQLKGAFRYDTNSGLSGQNIVAQALGARVAGSIRAEGSPGVPRSRILVGGQVALKNLLEWGGVKQTLPVAGRVPYQLDLLIDGKDSQLQVNSSLQGVAIDLPAPFGKAADESRPSSWSMTLEGPERRYWASYDKLASLAYAAPADNLLGGRGELRLGGDSAQLPGAAGVQVRGRVANLDAEAWQAALKQYSNNDVQGAAGLLRGANLQIGNFRGFGVSMDNLTLDLARLDSSWQLGLNSSLLAGQVVIADGGSRPMQIRLDRLDLPKNPTNDLANLPTQAPDPLAKVDPRSLPAMDVSIRQLTQGGKPIGAWSFNVRPTTSGTSFNNLNLDLRGLKVSGGLRWEGPVAATYSRFQGRLEGKNLTDVLKAWDFAPTATSERFSLDVDGGWQGSPAHISLRHFDGRLEADMRKGQFVEVEGGANALRVFGLLNFNAISRRLRLDFSDLLGKGLSYDRVRGVLTATDGVYLTREPIRLTGPSSNIEMNGTLDMAHDQIDAKLLVTLPVTNNLPLAALLVGAPAVGGALFVVDKLLGDRVARFASVQYSVKGPWQSPNIAFEKPFEKPR</sequence>
<dbReference type="InterPro" id="IPR025263">
    <property type="entry name" value="YhdP_central"/>
</dbReference>
<dbReference type="STRING" id="428992.SAMN05216272_10918"/>
<dbReference type="Proteomes" id="UP000199636">
    <property type="component" value="Unassembled WGS sequence"/>
</dbReference>
<dbReference type="RefSeq" id="WP_090265562.1">
    <property type="nucleotide sequence ID" value="NZ_FNDS01000009.1"/>
</dbReference>
<dbReference type="OrthoDB" id="9762238at2"/>
<dbReference type="Pfam" id="PF13116">
    <property type="entry name" value="YhdP"/>
    <property type="match status" value="1"/>
</dbReference>
<gene>
    <name evidence="2" type="ORF">SAMN05216272_10918</name>
</gene>